<accession>A0A8B4QCP2</accession>
<proteinExistence type="predicted"/>
<evidence type="ECO:0000313" key="2">
    <source>
        <dbReference type="EMBL" id="TDR42642.1"/>
    </source>
</evidence>
<reference evidence="1 3" key="1">
    <citation type="submission" date="2018-06" db="EMBL/GenBank/DDBJ databases">
        <authorList>
            <consortium name="Pathogen Informatics"/>
            <person name="Doyle S."/>
        </authorList>
    </citation>
    <scope>NUCLEOTIDE SEQUENCE [LARGE SCALE GENOMIC DNA]</scope>
    <source>
        <strain evidence="1 3">NCTC10597</strain>
    </source>
</reference>
<dbReference type="Proteomes" id="UP000294641">
    <property type="component" value="Unassembled WGS sequence"/>
</dbReference>
<evidence type="ECO:0000313" key="1">
    <source>
        <dbReference type="EMBL" id="STX10521.1"/>
    </source>
</evidence>
<sequence>MKLIAQHEYIKLERQVTGLEQNQIEHNRIIYLYEDRVVTAYREFPINIVTDISYKAIANEGGLLYLHTMRGVFMYQVKQSPERFIEAYKKFFK</sequence>
<dbReference type="OrthoDB" id="2691759at2"/>
<dbReference type="EMBL" id="UGNP01000001">
    <property type="protein sequence ID" value="STX10521.1"/>
    <property type="molecule type" value="Genomic_DNA"/>
</dbReference>
<dbReference type="Proteomes" id="UP000254330">
    <property type="component" value="Unassembled WGS sequence"/>
</dbReference>
<dbReference type="RefSeq" id="WP_109348607.1">
    <property type="nucleotide sequence ID" value="NZ_BJUE01000022.1"/>
</dbReference>
<evidence type="ECO:0000313" key="4">
    <source>
        <dbReference type="Proteomes" id="UP000294641"/>
    </source>
</evidence>
<keyword evidence="4" id="KW-1185">Reference proteome</keyword>
<dbReference type="EMBL" id="SNZG01000003">
    <property type="protein sequence ID" value="TDR42642.1"/>
    <property type="molecule type" value="Genomic_DNA"/>
</dbReference>
<evidence type="ECO:0000313" key="3">
    <source>
        <dbReference type="Proteomes" id="UP000254330"/>
    </source>
</evidence>
<comment type="caution">
    <text evidence="1">The sequence shown here is derived from an EMBL/GenBank/DDBJ whole genome shotgun (WGS) entry which is preliminary data.</text>
</comment>
<name>A0A8B4QCP2_9BACL</name>
<organism evidence="1 3">
    <name type="scientific">Kurthia zopfii</name>
    <dbReference type="NCBI Taxonomy" id="1650"/>
    <lineage>
        <taxon>Bacteria</taxon>
        <taxon>Bacillati</taxon>
        <taxon>Bacillota</taxon>
        <taxon>Bacilli</taxon>
        <taxon>Bacillales</taxon>
        <taxon>Caryophanaceae</taxon>
        <taxon>Kurthia</taxon>
    </lineage>
</organism>
<dbReference type="AlphaFoldDB" id="A0A8B4QCP2"/>
<reference evidence="2 4" key="2">
    <citation type="submission" date="2019-03" db="EMBL/GenBank/DDBJ databases">
        <title>Genomic Encyclopedia of Type Strains, Phase IV (KMG-IV): sequencing the most valuable type-strain genomes for metagenomic binning, comparative biology and taxonomic classification.</title>
        <authorList>
            <person name="Goeker M."/>
        </authorList>
    </citation>
    <scope>NUCLEOTIDE SEQUENCE [LARGE SCALE GENOMIC DNA]</scope>
    <source>
        <strain evidence="2 4">DSM 20580</strain>
    </source>
</reference>
<protein>
    <submittedName>
        <fullName evidence="1">Uncharacterized protein</fullName>
    </submittedName>
</protein>
<gene>
    <name evidence="2" type="ORF">DFR61_10317</name>
    <name evidence="1" type="ORF">NCTC10597_02268</name>
</gene>